<dbReference type="InterPro" id="IPR006091">
    <property type="entry name" value="Acyl-CoA_Oxase/DH_mid-dom"/>
</dbReference>
<evidence type="ECO:0000259" key="9">
    <source>
        <dbReference type="Pfam" id="PF02771"/>
    </source>
</evidence>
<keyword evidence="3 6" id="KW-0285">Flavoprotein</keyword>
<dbReference type="SUPFAM" id="SSF56645">
    <property type="entry name" value="Acyl-CoA dehydrogenase NM domain-like"/>
    <property type="match status" value="1"/>
</dbReference>
<feature type="domain" description="Acyl-CoA dehydrogenase/oxidase N-terminal" evidence="9">
    <location>
        <begin position="9"/>
        <end position="122"/>
    </location>
</feature>
<proteinExistence type="inferred from homology"/>
<evidence type="ECO:0000313" key="10">
    <source>
        <dbReference type="EMBL" id="NYI78370.1"/>
    </source>
</evidence>
<dbReference type="InterPro" id="IPR052161">
    <property type="entry name" value="Mycobact_Acyl-CoA_DH"/>
</dbReference>
<dbReference type="InterPro" id="IPR046373">
    <property type="entry name" value="Acyl-CoA_Oxase/DH_mid-dom_sf"/>
</dbReference>
<evidence type="ECO:0000256" key="1">
    <source>
        <dbReference type="ARBA" id="ARBA00001974"/>
    </source>
</evidence>
<evidence type="ECO:0000256" key="3">
    <source>
        <dbReference type="ARBA" id="ARBA00022630"/>
    </source>
</evidence>
<evidence type="ECO:0000256" key="6">
    <source>
        <dbReference type="RuleBase" id="RU362125"/>
    </source>
</evidence>
<dbReference type="InterPro" id="IPR009100">
    <property type="entry name" value="AcylCoA_DH/oxidase_NM_dom_sf"/>
</dbReference>
<name>A0A7Z0DMH2_9ACTN</name>
<dbReference type="GO" id="GO:0050660">
    <property type="term" value="F:flavin adenine dinucleotide binding"/>
    <property type="evidence" value="ECO:0007669"/>
    <property type="project" value="InterPro"/>
</dbReference>
<dbReference type="FunFam" id="2.40.110.10:FF:000011">
    <property type="entry name" value="Acyl-CoA dehydrogenase FadE34"/>
    <property type="match status" value="1"/>
</dbReference>
<organism evidence="10 11">
    <name type="scientific">Nocardioides panzhihuensis</name>
    <dbReference type="NCBI Taxonomy" id="860243"/>
    <lineage>
        <taxon>Bacteria</taxon>
        <taxon>Bacillati</taxon>
        <taxon>Actinomycetota</taxon>
        <taxon>Actinomycetes</taxon>
        <taxon>Propionibacteriales</taxon>
        <taxon>Nocardioidaceae</taxon>
        <taxon>Nocardioides</taxon>
    </lineage>
</organism>
<comment type="similarity">
    <text evidence="2 6">Belongs to the acyl-CoA dehydrogenase family.</text>
</comment>
<evidence type="ECO:0000313" key="11">
    <source>
        <dbReference type="Proteomes" id="UP000564496"/>
    </source>
</evidence>
<dbReference type="RefSeq" id="WP_179658704.1">
    <property type="nucleotide sequence ID" value="NZ_JACBZR010000001.1"/>
</dbReference>
<evidence type="ECO:0000259" key="8">
    <source>
        <dbReference type="Pfam" id="PF02770"/>
    </source>
</evidence>
<evidence type="ECO:0000256" key="2">
    <source>
        <dbReference type="ARBA" id="ARBA00009347"/>
    </source>
</evidence>
<comment type="cofactor">
    <cofactor evidence="1 6">
        <name>FAD</name>
        <dbReference type="ChEBI" id="CHEBI:57692"/>
    </cofactor>
</comment>
<dbReference type="InterPro" id="IPR036250">
    <property type="entry name" value="AcylCo_DH-like_C"/>
</dbReference>
<evidence type="ECO:0000256" key="5">
    <source>
        <dbReference type="ARBA" id="ARBA00023002"/>
    </source>
</evidence>
<dbReference type="AlphaFoldDB" id="A0A7Z0DMH2"/>
<dbReference type="Gene3D" id="2.40.110.10">
    <property type="entry name" value="Butyryl-CoA Dehydrogenase, subunit A, domain 2"/>
    <property type="match status" value="1"/>
</dbReference>
<dbReference type="InterPro" id="IPR013786">
    <property type="entry name" value="AcylCoA_DH/ox_N"/>
</dbReference>
<reference evidence="10 11" key="1">
    <citation type="submission" date="2020-07" db="EMBL/GenBank/DDBJ databases">
        <title>Sequencing the genomes of 1000 actinobacteria strains.</title>
        <authorList>
            <person name="Klenk H.-P."/>
        </authorList>
    </citation>
    <scope>NUCLEOTIDE SEQUENCE [LARGE SCALE GENOMIC DNA]</scope>
    <source>
        <strain evidence="10 11">DSM 26487</strain>
    </source>
</reference>
<dbReference type="PANTHER" id="PTHR43292">
    <property type="entry name" value="ACYL-COA DEHYDROGENASE"/>
    <property type="match status" value="1"/>
</dbReference>
<protein>
    <recommendedName>
        <fullName evidence="12">Acyl-CoA dehydrogenase</fullName>
    </recommendedName>
</protein>
<dbReference type="GO" id="GO:0016627">
    <property type="term" value="F:oxidoreductase activity, acting on the CH-CH group of donors"/>
    <property type="evidence" value="ECO:0007669"/>
    <property type="project" value="InterPro"/>
</dbReference>
<dbReference type="Gene3D" id="1.20.140.10">
    <property type="entry name" value="Butyryl-CoA Dehydrogenase, subunit A, domain 3"/>
    <property type="match status" value="1"/>
</dbReference>
<accession>A0A7Z0DMH2</accession>
<dbReference type="GO" id="GO:0005886">
    <property type="term" value="C:plasma membrane"/>
    <property type="evidence" value="ECO:0007669"/>
    <property type="project" value="TreeGrafter"/>
</dbReference>
<dbReference type="PANTHER" id="PTHR43292:SF3">
    <property type="entry name" value="ACYL-COA DEHYDROGENASE FADE29"/>
    <property type="match status" value="1"/>
</dbReference>
<gene>
    <name evidence="10" type="ORF">BJ988_003018</name>
</gene>
<dbReference type="Pfam" id="PF02770">
    <property type="entry name" value="Acyl-CoA_dh_M"/>
    <property type="match status" value="1"/>
</dbReference>
<dbReference type="Pfam" id="PF02771">
    <property type="entry name" value="Acyl-CoA_dh_N"/>
    <property type="match status" value="1"/>
</dbReference>
<evidence type="ECO:0000259" key="7">
    <source>
        <dbReference type="Pfam" id="PF00441"/>
    </source>
</evidence>
<keyword evidence="11" id="KW-1185">Reference proteome</keyword>
<dbReference type="InterPro" id="IPR037069">
    <property type="entry name" value="AcylCoA_DH/ox_N_sf"/>
</dbReference>
<evidence type="ECO:0008006" key="12">
    <source>
        <dbReference type="Google" id="ProtNLM"/>
    </source>
</evidence>
<feature type="domain" description="Acyl-CoA dehydrogenase/oxidase C-terminal" evidence="7">
    <location>
        <begin position="232"/>
        <end position="395"/>
    </location>
</feature>
<dbReference type="Gene3D" id="1.10.540.10">
    <property type="entry name" value="Acyl-CoA dehydrogenase/oxidase, N-terminal domain"/>
    <property type="match status" value="1"/>
</dbReference>
<dbReference type="InterPro" id="IPR009075">
    <property type="entry name" value="AcylCo_DH/oxidase_C"/>
</dbReference>
<keyword evidence="5 6" id="KW-0560">Oxidoreductase</keyword>
<dbReference type="SUPFAM" id="SSF47203">
    <property type="entry name" value="Acyl-CoA dehydrogenase C-terminal domain-like"/>
    <property type="match status" value="1"/>
</dbReference>
<dbReference type="Proteomes" id="UP000564496">
    <property type="component" value="Unassembled WGS sequence"/>
</dbReference>
<keyword evidence="4 6" id="KW-0274">FAD</keyword>
<evidence type="ECO:0000256" key="4">
    <source>
        <dbReference type="ARBA" id="ARBA00022827"/>
    </source>
</evidence>
<sequence length="408" mass="44684">MTSTGETPGFREEVRAFLRAELPADWQGVGALPAPERAEFVARWRKIAGSRGYLAVAWPEAYGGRGLTKVDHLVVVEEFSRARVPVGTPGDTVSIKMLGNTVNKWGTPEQKARILPRIISGEDVWCQGYSEPESGSDLSSLRTKAVLREGEWHIDGQKIWTSNAAGANWMFALTRTNPDAPRTQGITMLILPMDQPGVEVRPIEMLSGGRDFCEVFFTDARTPAENVIGAVDDGWTVANSLLSHERGEEAAVNPVLFGLELARLLDLVRERGAERNPAVRARVAAAYSELLVMKAMGDRILASYVRGGTLGPEASVAKLYWSEYHQRLSAIAVDVLGSDALVWEGDLPMRWFRADDPGAPNTSASWLAVHLQNSLAGTVYAGTSQIQRNIIAERALGLPREPRVTKER</sequence>
<feature type="domain" description="Acyl-CoA oxidase/dehydrogenase middle" evidence="8">
    <location>
        <begin position="126"/>
        <end position="219"/>
    </location>
</feature>
<comment type="caution">
    <text evidence="10">The sequence shown here is derived from an EMBL/GenBank/DDBJ whole genome shotgun (WGS) entry which is preliminary data.</text>
</comment>
<dbReference type="Pfam" id="PF00441">
    <property type="entry name" value="Acyl-CoA_dh_1"/>
    <property type="match status" value="1"/>
</dbReference>
<dbReference type="EMBL" id="JACBZR010000001">
    <property type="protein sequence ID" value="NYI78370.1"/>
    <property type="molecule type" value="Genomic_DNA"/>
</dbReference>